<name>M9ZTU5_NILLU</name>
<dbReference type="InterPro" id="IPR000757">
    <property type="entry name" value="Beta-glucanase-like"/>
</dbReference>
<dbReference type="PROSITE" id="PS51762">
    <property type="entry name" value="GH16_2"/>
    <property type="match status" value="1"/>
</dbReference>
<feature type="chain" id="PRO_5004104938" evidence="1">
    <location>
        <begin position="24"/>
        <end position="366"/>
    </location>
</feature>
<dbReference type="Gene3D" id="2.60.120.200">
    <property type="match status" value="1"/>
</dbReference>
<dbReference type="OrthoDB" id="4781at2759"/>
<dbReference type="PANTHER" id="PTHR10963">
    <property type="entry name" value="GLYCOSYL HYDROLASE-RELATED"/>
    <property type="match status" value="1"/>
</dbReference>
<protein>
    <submittedName>
        <fullName evidence="3">GRP5</fullName>
    </submittedName>
</protein>
<keyword evidence="1" id="KW-0732">Signal</keyword>
<dbReference type="GO" id="GO:0005975">
    <property type="term" value="P:carbohydrate metabolic process"/>
    <property type="evidence" value="ECO:0007669"/>
    <property type="project" value="InterPro"/>
</dbReference>
<evidence type="ECO:0000259" key="2">
    <source>
        <dbReference type="PROSITE" id="PS51762"/>
    </source>
</evidence>
<feature type="signal peptide" evidence="1">
    <location>
        <begin position="1"/>
        <end position="23"/>
    </location>
</feature>
<dbReference type="EMBL" id="KC355201">
    <property type="protein sequence ID" value="AGK40901.1"/>
    <property type="molecule type" value="mRNA"/>
</dbReference>
<proteinExistence type="evidence at transcript level"/>
<reference evidence="3" key="1">
    <citation type="submission" date="2012-12" db="EMBL/GenBank/DDBJ databases">
        <authorList>
            <person name="Bao Y.-Y."/>
            <person name="Zhang C.-X."/>
        </authorList>
    </citation>
    <scope>NUCLEOTIDE SEQUENCE</scope>
</reference>
<dbReference type="GO" id="GO:0004553">
    <property type="term" value="F:hydrolase activity, hydrolyzing O-glycosyl compounds"/>
    <property type="evidence" value="ECO:0007669"/>
    <property type="project" value="InterPro"/>
</dbReference>
<sequence length="366" mass="42146">MSAGLFVLSTLLIISILLYETTGNPSGCEESITTVWGQNVCKGRIIFEDNFDNLNVWKWKPEVKMDGLGEDQFVIFDKQPQNLFVRDGRLFIVPEVLDERTVTRGQMVLKECTGQERTIECARFANSFNIIPPVRSAKISTQDSFSFRYGIVEIRAKLSSGDWLIPQLLLDSTFEEYGSLLQSGRVRIAKIHGNENLLTDDSIQDEIGVRRLFSDIIVRDRNSYKGNGVKLFRSVPWSDEFHIFKLIWLPDKMLFSVDNGENYELFPEISTNLMDALNRDEIELDESLRSNSSYNAPFDTEFFLSLGVSVGRCPEYTRGFDDLRPWSRKENTKAVLNFWQDRTHWHTSWNGKDTSLQVDYVRVTAI</sequence>
<accession>M9ZTU5</accession>
<organism evidence="3">
    <name type="scientific">Nilaparvata lugens</name>
    <name type="common">Brown planthopper</name>
    <dbReference type="NCBI Taxonomy" id="108931"/>
    <lineage>
        <taxon>Eukaryota</taxon>
        <taxon>Metazoa</taxon>
        <taxon>Ecdysozoa</taxon>
        <taxon>Arthropoda</taxon>
        <taxon>Hexapoda</taxon>
        <taxon>Insecta</taxon>
        <taxon>Pterygota</taxon>
        <taxon>Neoptera</taxon>
        <taxon>Paraneoptera</taxon>
        <taxon>Hemiptera</taxon>
        <taxon>Auchenorrhyncha</taxon>
        <taxon>Fulgoroidea</taxon>
        <taxon>Delphacidae</taxon>
        <taxon>Delphacinae</taxon>
        <taxon>Nilaparvata</taxon>
    </lineage>
</organism>
<evidence type="ECO:0000313" key="3">
    <source>
        <dbReference type="EMBL" id="AGK40901.1"/>
    </source>
</evidence>
<evidence type="ECO:0000256" key="1">
    <source>
        <dbReference type="SAM" id="SignalP"/>
    </source>
</evidence>
<reference evidence="3" key="2">
    <citation type="journal article" date="2013" name="BMC Genomics">
        <title>The genome- and transcriptome-wide analysis of innate immunity in the brown planthopper, Nilaparvata lugens.</title>
        <authorList>
            <person name="Bao Y.Y."/>
            <person name="Qu L.Y."/>
            <person name="Zhao D."/>
            <person name="Chen L.B."/>
            <person name="Jin H.Y."/>
            <person name="Xu L.M."/>
            <person name="Cheng J.A."/>
            <person name="Zhang C.X."/>
        </authorList>
    </citation>
    <scope>NUCLEOTIDE SEQUENCE</scope>
</reference>
<dbReference type="SUPFAM" id="SSF49899">
    <property type="entry name" value="Concanavalin A-like lectins/glucanases"/>
    <property type="match status" value="1"/>
</dbReference>
<feature type="domain" description="GH16" evidence="2">
    <location>
        <begin position="19"/>
        <end position="366"/>
    </location>
</feature>
<dbReference type="AlphaFoldDB" id="M9ZTU5"/>
<dbReference type="PANTHER" id="PTHR10963:SF60">
    <property type="entry name" value="GRAM-NEGATIVE BACTERIA-BINDING PROTEIN 1-RELATED"/>
    <property type="match status" value="1"/>
</dbReference>
<dbReference type="InterPro" id="IPR013320">
    <property type="entry name" value="ConA-like_dom_sf"/>
</dbReference>
<dbReference type="InterPro" id="IPR050546">
    <property type="entry name" value="Glycosyl_Hydrlase_16"/>
</dbReference>